<protein>
    <recommendedName>
        <fullName evidence="7">Fucose-specific lectin</fullName>
    </recommendedName>
</protein>
<keyword evidence="6" id="KW-1185">Reference proteome</keyword>
<dbReference type="SUPFAM" id="SSF52799">
    <property type="entry name" value="(Phosphotyrosine protein) phosphatases II"/>
    <property type="match status" value="1"/>
</dbReference>
<dbReference type="Pfam" id="PF26607">
    <property type="entry name" value="DUF8189"/>
    <property type="match status" value="1"/>
</dbReference>
<dbReference type="Proteomes" id="UP000243498">
    <property type="component" value="Unassembled WGS sequence"/>
</dbReference>
<evidence type="ECO:0000259" key="3">
    <source>
        <dbReference type="Pfam" id="PF22784"/>
    </source>
</evidence>
<dbReference type="STRING" id="1081105.A0A162J1U8"/>
<feature type="chain" id="PRO_5007836269" description="Fucose-specific lectin" evidence="2">
    <location>
        <begin position="19"/>
        <end position="497"/>
    </location>
</feature>
<feature type="domain" description="Swiss Army Knife protein DSP-PTPase phosphatase" evidence="3">
    <location>
        <begin position="77"/>
        <end position="181"/>
    </location>
</feature>
<accession>A0A162J1U8</accession>
<evidence type="ECO:0000313" key="5">
    <source>
        <dbReference type="EMBL" id="OAA38288.1"/>
    </source>
</evidence>
<keyword evidence="1" id="KW-0378">Hydrolase</keyword>
<dbReference type="InterPro" id="IPR029021">
    <property type="entry name" value="Prot-tyrosine_phosphatase-like"/>
</dbReference>
<feature type="domain" description="PLL-like beta propeller" evidence="4">
    <location>
        <begin position="263"/>
        <end position="494"/>
    </location>
</feature>
<evidence type="ECO:0000313" key="6">
    <source>
        <dbReference type="Proteomes" id="UP000243498"/>
    </source>
</evidence>
<evidence type="ECO:0000256" key="1">
    <source>
        <dbReference type="ARBA" id="ARBA00022801"/>
    </source>
</evidence>
<gene>
    <name evidence="5" type="ORF">NOR_06678</name>
</gene>
<reference evidence="5 6" key="1">
    <citation type="journal article" date="2016" name="Genome Biol. Evol.">
        <title>Divergent and convergent evolution of fungal pathogenicity.</title>
        <authorList>
            <person name="Shang Y."/>
            <person name="Xiao G."/>
            <person name="Zheng P."/>
            <person name="Cen K."/>
            <person name="Zhan S."/>
            <person name="Wang C."/>
        </authorList>
    </citation>
    <scope>NUCLEOTIDE SEQUENCE [LARGE SCALE GENOMIC DNA]</scope>
    <source>
        <strain evidence="5 6">RCEF 4871</strain>
    </source>
</reference>
<dbReference type="AlphaFoldDB" id="A0A162J1U8"/>
<dbReference type="SUPFAM" id="SSF89372">
    <property type="entry name" value="Fucose-specific lectin"/>
    <property type="match status" value="1"/>
</dbReference>
<dbReference type="Gene3D" id="2.120.10.70">
    <property type="entry name" value="Fucose-specific lectin"/>
    <property type="match status" value="1"/>
</dbReference>
<dbReference type="Gene3D" id="3.90.190.10">
    <property type="entry name" value="Protein tyrosine phosphatase superfamily"/>
    <property type="match status" value="1"/>
</dbReference>
<dbReference type="Pfam" id="PF22784">
    <property type="entry name" value="PTP-SAK"/>
    <property type="match status" value="1"/>
</dbReference>
<comment type="caution">
    <text evidence="5">The sequence shown here is derived from an EMBL/GenBank/DDBJ whole genome shotgun (WGS) entry which is preliminary data.</text>
</comment>
<organism evidence="5 6">
    <name type="scientific">Metarhizium rileyi (strain RCEF 4871)</name>
    <name type="common">Nomuraea rileyi</name>
    <dbReference type="NCBI Taxonomy" id="1649241"/>
    <lineage>
        <taxon>Eukaryota</taxon>
        <taxon>Fungi</taxon>
        <taxon>Dikarya</taxon>
        <taxon>Ascomycota</taxon>
        <taxon>Pezizomycotina</taxon>
        <taxon>Sordariomycetes</taxon>
        <taxon>Hypocreomycetidae</taxon>
        <taxon>Hypocreales</taxon>
        <taxon>Clavicipitaceae</taxon>
        <taxon>Metarhizium</taxon>
    </lineage>
</organism>
<evidence type="ECO:0000259" key="4">
    <source>
        <dbReference type="Pfam" id="PF26607"/>
    </source>
</evidence>
<evidence type="ECO:0000256" key="2">
    <source>
        <dbReference type="SAM" id="SignalP"/>
    </source>
</evidence>
<dbReference type="EMBL" id="AZHC01000026">
    <property type="protein sequence ID" value="OAA38288.1"/>
    <property type="molecule type" value="Genomic_DNA"/>
</dbReference>
<dbReference type="InterPro" id="IPR058502">
    <property type="entry name" value="PLL-like_beta-prop"/>
</dbReference>
<dbReference type="OrthoDB" id="4934404at2759"/>
<name>A0A162J1U8_METRR</name>
<keyword evidence="2" id="KW-0732">Signal</keyword>
<dbReference type="GO" id="GO:0016791">
    <property type="term" value="F:phosphatase activity"/>
    <property type="evidence" value="ECO:0007669"/>
    <property type="project" value="UniProtKB-ARBA"/>
</dbReference>
<proteinExistence type="predicted"/>
<dbReference type="InterPro" id="IPR057023">
    <property type="entry name" value="PTP-SAK"/>
</dbReference>
<feature type="signal peptide" evidence="2">
    <location>
        <begin position="1"/>
        <end position="18"/>
    </location>
</feature>
<sequence length="497" mass="56521">MVFLQKALTGLLAASVAADELVARNWGQSIPDCGGLARFEKVLSHMGSTEGLYRSSAPFYDSFEDDDEVHLEDKHEVTQETIDCLHRYGITHVISLNHLAYDSAVMTALRQGGIVYTPLAVLDFHAPSLAQVEEAWNAFRRHRSSTLVWCGYGHGRTGTMISALQMYVQSEREEPLYWTREHYEQNEVERDVQFELLDHLQQHLRHDTENQPETPMLVDIDEATLERVRLGSFEGVDCPAVLHLALAMSLLSIHDKRWIFFEASEPAIVFRAEDNFRVYARSTSNTLLESGYYNGHWHLWTDLGGDIRGAPTAIWLGDDLGMRVYARGNKNQLKELTFSGDSWKGWRDLGGHFVDDPSAIYLEHSKDIRIYARNRRGQLLEKAWEAYAWQKWKNLGGSIRSSPSAVYLGPGNIRVYARNKENELMEKRTWGGTWQPDWVNLGETPGGAFTGSPGAVSLGDHGIRIYARNAVGDLVEKQWWDDAWHEWKNLGHNMCQG</sequence>
<dbReference type="Gene3D" id="2.40.128.190">
    <property type="match status" value="1"/>
</dbReference>
<evidence type="ECO:0008006" key="7">
    <source>
        <dbReference type="Google" id="ProtNLM"/>
    </source>
</evidence>